<comment type="similarity">
    <text evidence="2">Belongs to the SusD family.</text>
</comment>
<keyword evidence="4" id="KW-0472">Membrane</keyword>
<evidence type="ECO:0000256" key="4">
    <source>
        <dbReference type="ARBA" id="ARBA00023136"/>
    </source>
</evidence>
<keyword evidence="3" id="KW-0732">Signal</keyword>
<reference evidence="8 9" key="1">
    <citation type="submission" date="2017-12" db="EMBL/GenBank/DDBJ databases">
        <title>Confluentibacter flavum sp. nov., isolated from the saline lake.</title>
        <authorList>
            <person name="Yu L."/>
        </authorList>
    </citation>
    <scope>NUCLEOTIDE SEQUENCE [LARGE SCALE GENOMIC DNA]</scope>
    <source>
        <strain evidence="8 9">3B</strain>
    </source>
</reference>
<evidence type="ECO:0000259" key="6">
    <source>
        <dbReference type="Pfam" id="PF07980"/>
    </source>
</evidence>
<proteinExistence type="inferred from homology"/>
<dbReference type="OrthoDB" id="5694214at2"/>
<evidence type="ECO:0000256" key="3">
    <source>
        <dbReference type="ARBA" id="ARBA00022729"/>
    </source>
</evidence>
<dbReference type="EMBL" id="PJEO01000044">
    <property type="protein sequence ID" value="PKQ44629.1"/>
    <property type="molecule type" value="Genomic_DNA"/>
</dbReference>
<dbReference type="Pfam" id="PF07980">
    <property type="entry name" value="SusD_RagB"/>
    <property type="match status" value="1"/>
</dbReference>
<dbReference type="RefSeq" id="WP_106660152.1">
    <property type="nucleotide sequence ID" value="NZ_PJEO01000044.1"/>
</dbReference>
<dbReference type="GO" id="GO:0009279">
    <property type="term" value="C:cell outer membrane"/>
    <property type="evidence" value="ECO:0007669"/>
    <property type="project" value="UniProtKB-SubCell"/>
</dbReference>
<evidence type="ECO:0000256" key="2">
    <source>
        <dbReference type="ARBA" id="ARBA00006275"/>
    </source>
</evidence>
<organism evidence="8 9">
    <name type="scientific">Confluentibacter flavum</name>
    <dbReference type="NCBI Taxonomy" id="1909700"/>
    <lineage>
        <taxon>Bacteria</taxon>
        <taxon>Pseudomonadati</taxon>
        <taxon>Bacteroidota</taxon>
        <taxon>Flavobacteriia</taxon>
        <taxon>Flavobacteriales</taxon>
        <taxon>Flavobacteriaceae</taxon>
        <taxon>Confluentibacter</taxon>
    </lineage>
</organism>
<evidence type="ECO:0000256" key="1">
    <source>
        <dbReference type="ARBA" id="ARBA00004442"/>
    </source>
</evidence>
<dbReference type="Pfam" id="PF14322">
    <property type="entry name" value="SusD-like_3"/>
    <property type="match status" value="1"/>
</dbReference>
<comment type="subcellular location">
    <subcellularLocation>
        <location evidence="1">Cell outer membrane</location>
    </subcellularLocation>
</comment>
<dbReference type="Gene3D" id="1.25.40.390">
    <property type="match status" value="1"/>
</dbReference>
<dbReference type="InterPro" id="IPR012944">
    <property type="entry name" value="SusD_RagB_dom"/>
</dbReference>
<keyword evidence="5" id="KW-0998">Cell outer membrane</keyword>
<accession>A0A2N3HI34</accession>
<comment type="caution">
    <text evidence="8">The sequence shown here is derived from an EMBL/GenBank/DDBJ whole genome shotgun (WGS) entry which is preliminary data.</text>
</comment>
<sequence>MKKILYILLITVITIMSCENDLIKEPAFISEISVFEKEELTEAYLANVYENMPFMNMTGQSQNGLGIISAVGMEYTNFAVWQEPNKAQNRIYSQAGGAGELNYWPYGSIRDINYILEGIVNSKSFDQSYINAKIAEAKFLRAFMYFEMVKRFGGVPLVTKVLDKDAPNEEMFPTRNTEKEVYDFIYSELNEAIALFTDEKKGADGRADKYAALALQSRAMLYAASIAKFSQVQLDGVVGIPSGDAQGYYQKSYDASQALMSAGFSLYNKSSDKVKNYGDLFIDEGNSELIFVEKFESITRGHDFDLLATPQGYDSSWNANFQVFYDFVEKFEFQDGSPNIPRSQLTTANTWDMDQFFGKKDPRFRASVFYPETVYRDKPVYFHSKTTYTDGGVVKTSTNPNQIIDYNGKLWQGAAFPRNIKTTSLLLRKRIDPTRLAPKDGGRESGQDYYVFRYGEILLNHAEAAFYLNKSGEALTNINLIRERAGMPLRTEVTEDNIRLEREFELCFEDHRFWDLIRWRIATTVLDGVRTQGLKFEYNLDTDRYTITLTNASFVEPNVRTFGTERYYLPLSQGLISDNVNLVQNPGYN</sequence>
<dbReference type="AlphaFoldDB" id="A0A2N3HI34"/>
<gene>
    <name evidence="8" type="ORF">CSW08_12125</name>
</gene>
<feature type="domain" description="SusD-like N-terminal" evidence="7">
    <location>
        <begin position="74"/>
        <end position="221"/>
    </location>
</feature>
<dbReference type="InterPro" id="IPR033985">
    <property type="entry name" value="SusD-like_N"/>
</dbReference>
<dbReference type="InterPro" id="IPR011990">
    <property type="entry name" value="TPR-like_helical_dom_sf"/>
</dbReference>
<evidence type="ECO:0000313" key="9">
    <source>
        <dbReference type="Proteomes" id="UP000233435"/>
    </source>
</evidence>
<feature type="domain" description="RagB/SusD" evidence="6">
    <location>
        <begin position="288"/>
        <end position="588"/>
    </location>
</feature>
<keyword evidence="9" id="KW-1185">Reference proteome</keyword>
<name>A0A2N3HI34_9FLAO</name>
<evidence type="ECO:0000259" key="7">
    <source>
        <dbReference type="Pfam" id="PF14322"/>
    </source>
</evidence>
<protein>
    <recommendedName>
        <fullName evidence="10">RagB/SusD family nutrient uptake outer membrane protein</fullName>
    </recommendedName>
</protein>
<evidence type="ECO:0000313" key="8">
    <source>
        <dbReference type="EMBL" id="PKQ44629.1"/>
    </source>
</evidence>
<dbReference type="Proteomes" id="UP000233435">
    <property type="component" value="Unassembled WGS sequence"/>
</dbReference>
<dbReference type="SUPFAM" id="SSF48452">
    <property type="entry name" value="TPR-like"/>
    <property type="match status" value="1"/>
</dbReference>
<evidence type="ECO:0000256" key="5">
    <source>
        <dbReference type="ARBA" id="ARBA00023237"/>
    </source>
</evidence>
<evidence type="ECO:0008006" key="10">
    <source>
        <dbReference type="Google" id="ProtNLM"/>
    </source>
</evidence>
<dbReference type="PROSITE" id="PS51257">
    <property type="entry name" value="PROKAR_LIPOPROTEIN"/>
    <property type="match status" value="1"/>
</dbReference>